<dbReference type="Proteomes" id="UP000634011">
    <property type="component" value="Unassembled WGS sequence"/>
</dbReference>
<evidence type="ECO:0000313" key="2">
    <source>
        <dbReference type="Proteomes" id="UP000634011"/>
    </source>
</evidence>
<reference evidence="1" key="1">
    <citation type="submission" date="2020-08" db="EMBL/GenBank/DDBJ databases">
        <title>Novel species isolated from subtropical streams in China.</title>
        <authorList>
            <person name="Lu H."/>
        </authorList>
    </citation>
    <scope>NUCLEOTIDE SEQUENCE</scope>
    <source>
        <strain evidence="1">KACC 12607</strain>
    </source>
</reference>
<protein>
    <submittedName>
        <fullName evidence="1">Uncharacterized protein</fullName>
    </submittedName>
</protein>
<proteinExistence type="predicted"/>
<accession>A0A923HDQ7</accession>
<comment type="caution">
    <text evidence="1">The sequence shown here is derived from an EMBL/GenBank/DDBJ whole genome shotgun (WGS) entry which is preliminary data.</text>
</comment>
<evidence type="ECO:0000313" key="1">
    <source>
        <dbReference type="EMBL" id="MBC3860478.1"/>
    </source>
</evidence>
<gene>
    <name evidence="1" type="ORF">H8K32_00050</name>
</gene>
<organism evidence="1 2">
    <name type="scientific">Undibacterium jejuense</name>
    <dbReference type="NCBI Taxonomy" id="1344949"/>
    <lineage>
        <taxon>Bacteria</taxon>
        <taxon>Pseudomonadati</taxon>
        <taxon>Pseudomonadota</taxon>
        <taxon>Betaproteobacteria</taxon>
        <taxon>Burkholderiales</taxon>
        <taxon>Oxalobacteraceae</taxon>
        <taxon>Undibacterium</taxon>
    </lineage>
</organism>
<dbReference type="AlphaFoldDB" id="A0A923HDQ7"/>
<dbReference type="EMBL" id="JACOFV010000001">
    <property type="protein sequence ID" value="MBC3860478.1"/>
    <property type="molecule type" value="Genomic_DNA"/>
</dbReference>
<name>A0A923HDQ7_9BURK</name>
<sequence>MTTRGLESPAQIRARDLCSAYIERTYPVYMQLNILRSGTKDEKAKMDAFIDACRAWSNGTNPDPANLQKIVSGAA</sequence>
<keyword evidence="2" id="KW-1185">Reference proteome</keyword>